<keyword evidence="2" id="KW-1185">Reference proteome</keyword>
<dbReference type="RefSeq" id="WP_159456757.1">
    <property type="nucleotide sequence ID" value="NZ_FWFK01000004.1"/>
</dbReference>
<protein>
    <recommendedName>
        <fullName evidence="3">Glycosyl transferase family 2</fullName>
    </recommendedName>
</protein>
<organism evidence="1 2">
    <name type="scientific">Roseivivax jejudonensis</name>
    <dbReference type="NCBI Taxonomy" id="1529041"/>
    <lineage>
        <taxon>Bacteria</taxon>
        <taxon>Pseudomonadati</taxon>
        <taxon>Pseudomonadota</taxon>
        <taxon>Alphaproteobacteria</taxon>
        <taxon>Rhodobacterales</taxon>
        <taxon>Roseobacteraceae</taxon>
        <taxon>Roseivivax</taxon>
    </lineage>
</organism>
<dbReference type="EMBL" id="FWFK01000004">
    <property type="protein sequence ID" value="SLN46804.1"/>
    <property type="molecule type" value="Genomic_DNA"/>
</dbReference>
<accession>A0A1X6ZC97</accession>
<reference evidence="1 2" key="1">
    <citation type="submission" date="2017-03" db="EMBL/GenBank/DDBJ databases">
        <authorList>
            <person name="Afonso C.L."/>
            <person name="Miller P.J."/>
            <person name="Scott M.A."/>
            <person name="Spackman E."/>
            <person name="Goraichik I."/>
            <person name="Dimitrov K.M."/>
            <person name="Suarez D.L."/>
            <person name="Swayne D.E."/>
        </authorList>
    </citation>
    <scope>NUCLEOTIDE SEQUENCE [LARGE SCALE GENOMIC DNA]</scope>
    <source>
        <strain evidence="1 2">CECT 8625</strain>
    </source>
</reference>
<dbReference type="AlphaFoldDB" id="A0A1X6ZC97"/>
<name>A0A1X6ZC97_9RHOB</name>
<evidence type="ECO:0008006" key="3">
    <source>
        <dbReference type="Google" id="ProtNLM"/>
    </source>
</evidence>
<dbReference type="Proteomes" id="UP000193570">
    <property type="component" value="Unassembled WGS sequence"/>
</dbReference>
<evidence type="ECO:0000313" key="2">
    <source>
        <dbReference type="Proteomes" id="UP000193570"/>
    </source>
</evidence>
<gene>
    <name evidence="1" type="ORF">ROJ8625_02266</name>
</gene>
<proteinExistence type="predicted"/>
<dbReference type="Pfam" id="PF13704">
    <property type="entry name" value="Glyco_tranf_2_4"/>
    <property type="match status" value="1"/>
</dbReference>
<dbReference type="OrthoDB" id="835336at2"/>
<sequence length="293" mass="34055">MGDTRVAVVTICRDDEVLLRRFVDYYGGLFGRRAIYIISHGDTDMVRDVAAGCSIVPVPEFETDRFTMLHWRTKNHLKDALRQWYHHVIVVDVDEFVVIDPATGLDLRQWLETARQRTVYTAFGFEIVHRRSEEPDGIADGILGPRRHAQVALWYAKPCILSRGVKLSRGGHFADHPKLDMPDELYLFHMKYCDWSLFVDTANRRNAFIAEQQRAGSGTVRTNPQWFADKRRDEETFAAFEARPVREDFDLAPIREAMRASWRERSHGLYHFDRIEVPELFKLPERFSGADVV</sequence>
<evidence type="ECO:0000313" key="1">
    <source>
        <dbReference type="EMBL" id="SLN46804.1"/>
    </source>
</evidence>